<evidence type="ECO:0000313" key="2">
    <source>
        <dbReference type="Proteomes" id="UP001517367"/>
    </source>
</evidence>
<gene>
    <name evidence="1" type="ORF">E5L68_009325</name>
</gene>
<proteinExistence type="predicted"/>
<accession>A0ABW9JIP1</accession>
<dbReference type="Proteomes" id="UP001517367">
    <property type="component" value="Unassembled WGS sequence"/>
</dbReference>
<dbReference type="RefSeq" id="WP_138728191.1">
    <property type="nucleotide sequence ID" value="NZ_SRMP02000012.1"/>
</dbReference>
<comment type="caution">
    <text evidence="1">The sequence shown here is derived from an EMBL/GenBank/DDBJ whole genome shotgun (WGS) entry which is preliminary data.</text>
</comment>
<name>A0ABW9JIP1_9SPHI</name>
<dbReference type="EMBL" id="SRMP02000012">
    <property type="protein sequence ID" value="MFN0291596.1"/>
    <property type="molecule type" value="Genomic_DNA"/>
</dbReference>
<evidence type="ECO:0000313" key="1">
    <source>
        <dbReference type="EMBL" id="MFN0291596.1"/>
    </source>
</evidence>
<organism evidence="1 2">
    <name type="scientific">Pedobacter helvus</name>
    <dbReference type="NCBI Taxonomy" id="2563444"/>
    <lineage>
        <taxon>Bacteria</taxon>
        <taxon>Pseudomonadati</taxon>
        <taxon>Bacteroidota</taxon>
        <taxon>Sphingobacteriia</taxon>
        <taxon>Sphingobacteriales</taxon>
        <taxon>Sphingobacteriaceae</taxon>
        <taxon>Pedobacter</taxon>
    </lineage>
</organism>
<protein>
    <submittedName>
        <fullName evidence="1">Uncharacterized protein</fullName>
    </submittedName>
</protein>
<reference evidence="1 2" key="1">
    <citation type="submission" date="2024-12" db="EMBL/GenBank/DDBJ databases">
        <authorList>
            <person name="Hu S."/>
        </authorList>
    </citation>
    <scope>NUCLEOTIDE SEQUENCE [LARGE SCALE GENOMIC DNA]</scope>
    <source>
        <strain evidence="1 2">P-25</strain>
    </source>
</reference>
<keyword evidence="2" id="KW-1185">Reference proteome</keyword>
<sequence length="129" mass="14463">MEKFPFTSLGFDQLQHALYALTNPELEMEAALVREHFDTWISQHFDLTESQLLFLAAIDPKLKAFLAFETSFAMGNRLPILLLKTSTASTPEEEQGKIIRPKSTLAAAWGNEMTFHASGTLVIEILYGT</sequence>